<evidence type="ECO:0000256" key="1">
    <source>
        <dbReference type="SAM" id="MobiDB-lite"/>
    </source>
</evidence>
<comment type="caution">
    <text evidence="2">The sequence shown here is derived from an EMBL/GenBank/DDBJ whole genome shotgun (WGS) entry which is preliminary data.</text>
</comment>
<feature type="compositionally biased region" description="Polar residues" evidence="1">
    <location>
        <begin position="222"/>
        <end position="234"/>
    </location>
</feature>
<proteinExistence type="predicted"/>
<dbReference type="EMBL" id="BKCJ010009175">
    <property type="protein sequence ID" value="GEU85760.1"/>
    <property type="molecule type" value="Genomic_DNA"/>
</dbReference>
<feature type="region of interest" description="Disordered" evidence="1">
    <location>
        <begin position="157"/>
        <end position="182"/>
    </location>
</feature>
<evidence type="ECO:0000313" key="2">
    <source>
        <dbReference type="EMBL" id="GEU85760.1"/>
    </source>
</evidence>
<feature type="region of interest" description="Disordered" evidence="1">
    <location>
        <begin position="207"/>
        <end position="242"/>
    </location>
</feature>
<reference evidence="2" key="1">
    <citation type="journal article" date="2019" name="Sci. Rep.">
        <title>Draft genome of Tanacetum cinerariifolium, the natural source of mosquito coil.</title>
        <authorList>
            <person name="Yamashiro T."/>
            <person name="Shiraishi A."/>
            <person name="Satake H."/>
            <person name="Nakayama K."/>
        </authorList>
    </citation>
    <scope>NUCLEOTIDE SEQUENCE</scope>
</reference>
<evidence type="ECO:0008006" key="3">
    <source>
        <dbReference type="Google" id="ProtNLM"/>
    </source>
</evidence>
<feature type="compositionally biased region" description="Polar residues" evidence="1">
    <location>
        <begin position="157"/>
        <end position="178"/>
    </location>
</feature>
<organism evidence="2">
    <name type="scientific">Tanacetum cinerariifolium</name>
    <name type="common">Dalmatian daisy</name>
    <name type="synonym">Chrysanthemum cinerariifolium</name>
    <dbReference type="NCBI Taxonomy" id="118510"/>
    <lineage>
        <taxon>Eukaryota</taxon>
        <taxon>Viridiplantae</taxon>
        <taxon>Streptophyta</taxon>
        <taxon>Embryophyta</taxon>
        <taxon>Tracheophyta</taxon>
        <taxon>Spermatophyta</taxon>
        <taxon>Magnoliopsida</taxon>
        <taxon>eudicotyledons</taxon>
        <taxon>Gunneridae</taxon>
        <taxon>Pentapetalae</taxon>
        <taxon>asterids</taxon>
        <taxon>campanulids</taxon>
        <taxon>Asterales</taxon>
        <taxon>Asteraceae</taxon>
        <taxon>Asteroideae</taxon>
        <taxon>Anthemideae</taxon>
        <taxon>Anthemidinae</taxon>
        <taxon>Tanacetum</taxon>
    </lineage>
</organism>
<dbReference type="AlphaFoldDB" id="A0A6L2NI89"/>
<gene>
    <name evidence="2" type="ORF">Tci_057738</name>
</gene>
<feature type="compositionally biased region" description="Low complexity" evidence="1">
    <location>
        <begin position="207"/>
        <end position="221"/>
    </location>
</feature>
<protein>
    <recommendedName>
        <fullName evidence="3">Gag-Pol polyprotein</fullName>
    </recommendedName>
</protein>
<name>A0A6L2NI89_TANCI</name>
<sequence>MSYTLYNSIMEAGCKDRPPMLAPGNYVQWKSRIKRYIDTKPNHELIHHCLKNPPYKFTLADKEVPISKGIDNDIYSTVDACLNACEMWKAIERLKQDGESLELYYSRFYKMMNELIKNQYDVTNHQHQNEVNEIRAERIACIANQLAFVAQQQPVYNPQNHPTQYTQNSSTRSQQAATKNRGKAIDKEINKLMALISLSFKKIYKPTNNNLRTSSNTSRPNQDNSPRINRSTGNVARECQKPKRVKDAAYHREKLLLCKQEEAGIKLNAEQADWRDDTDDETEDQELEAHYIEHPEQSESVHDTYPIEQDEHNVIIDSLDMSYDREQIDQNDDDADLVNKRELLASLIEKFKYEIDESKNRNKFLKTSNTVLIEKLKDKELDKVVALENKVKVLDNIVYKTGQSVQMMNMLNSKCRTSFAKPEFLKKAQRANPRLYDIEKQMDESIPWDQKCKSSIELFKIKSSVGTIIDSVERCKEKIAKRTYFGHIDPFIKNTIEANFSQAIRRFNAGLEQFHVCLNEKMVADLRYFNSLEIEVDSLRSQLETQKTQFLK</sequence>
<accession>A0A6L2NI89</accession>